<dbReference type="Proteomes" id="UP001500707">
    <property type="component" value="Unassembled WGS sequence"/>
</dbReference>
<gene>
    <name evidence="5" type="ORF">GCM10022295_89330</name>
</gene>
<dbReference type="Pfam" id="PF13359">
    <property type="entry name" value="DDE_Tnp_4"/>
    <property type="match status" value="1"/>
</dbReference>
<keyword evidence="6" id="KW-1185">Reference proteome</keyword>
<evidence type="ECO:0000313" key="5">
    <source>
        <dbReference type="EMBL" id="GAA3594036.1"/>
    </source>
</evidence>
<protein>
    <recommendedName>
        <fullName evidence="4">DDE Tnp4 domain-containing protein</fullName>
    </recommendedName>
</protein>
<feature type="compositionally biased region" description="Low complexity" evidence="3">
    <location>
        <begin position="185"/>
        <end position="203"/>
    </location>
</feature>
<dbReference type="InterPro" id="IPR027806">
    <property type="entry name" value="HARBI1_dom"/>
</dbReference>
<proteinExistence type="predicted"/>
<feature type="region of interest" description="Disordered" evidence="3">
    <location>
        <begin position="133"/>
        <end position="212"/>
    </location>
</feature>
<keyword evidence="2" id="KW-0479">Metal-binding</keyword>
<dbReference type="EMBL" id="BAABCE010000033">
    <property type="protein sequence ID" value="GAA3594036.1"/>
    <property type="molecule type" value="Genomic_DNA"/>
</dbReference>
<accession>A0ABP6YYX0</accession>
<evidence type="ECO:0000256" key="1">
    <source>
        <dbReference type="ARBA" id="ARBA00001968"/>
    </source>
</evidence>
<feature type="compositionally biased region" description="Polar residues" evidence="3">
    <location>
        <begin position="163"/>
        <end position="178"/>
    </location>
</feature>
<evidence type="ECO:0000259" key="4">
    <source>
        <dbReference type="Pfam" id="PF13359"/>
    </source>
</evidence>
<reference evidence="6" key="1">
    <citation type="journal article" date="2019" name="Int. J. Syst. Evol. Microbiol.">
        <title>The Global Catalogue of Microorganisms (GCM) 10K type strain sequencing project: providing services to taxonomists for standard genome sequencing and annotation.</title>
        <authorList>
            <consortium name="The Broad Institute Genomics Platform"/>
            <consortium name="The Broad Institute Genome Sequencing Center for Infectious Disease"/>
            <person name="Wu L."/>
            <person name="Ma J."/>
        </authorList>
    </citation>
    <scope>NUCLEOTIDE SEQUENCE [LARGE SCALE GENOMIC DNA]</scope>
    <source>
        <strain evidence="6">JCM 17656</strain>
    </source>
</reference>
<sequence length="306" mass="32080">MSLAHLRNGQPCAQLAAGIGYGIGIGTTTAYRYIAEAVELLAALAPTLAEAVRTAPMKAYLILDGTLLPIDRMAADRPFYPGKHKKHSMNVQVIADPKGRPLRASPALAGAVHDVRAARKHGIIDALTRLASTAGRTRATRTQAARSVSLTAADGTVSPPVSRPSTGPTRRSGHWSNKPSPPSSPGGSCASSAARRPGSRASSKLSSPSIWPAQTGVGAGQFGVLGQRPVGVHAGAQDVGQDQGIARVGPRSDLIPGLSRRLVRHLISRVRGTSAPHGPRSTRELESARVHQEVTMWRARTTNSNE</sequence>
<organism evidence="5 6">
    <name type="scientific">Streptomyces osmaniensis</name>
    <dbReference type="NCBI Taxonomy" id="593134"/>
    <lineage>
        <taxon>Bacteria</taxon>
        <taxon>Bacillati</taxon>
        <taxon>Actinomycetota</taxon>
        <taxon>Actinomycetes</taxon>
        <taxon>Kitasatosporales</taxon>
        <taxon>Streptomycetaceae</taxon>
        <taxon>Streptomyces</taxon>
    </lineage>
</organism>
<name>A0ABP6YYX0_9ACTN</name>
<evidence type="ECO:0000256" key="2">
    <source>
        <dbReference type="ARBA" id="ARBA00022723"/>
    </source>
</evidence>
<feature type="compositionally biased region" description="Low complexity" evidence="3">
    <location>
        <begin position="133"/>
        <end position="147"/>
    </location>
</feature>
<evidence type="ECO:0000313" key="6">
    <source>
        <dbReference type="Proteomes" id="UP001500707"/>
    </source>
</evidence>
<comment type="caution">
    <text evidence="5">The sequence shown here is derived from an EMBL/GenBank/DDBJ whole genome shotgun (WGS) entry which is preliminary data.</text>
</comment>
<feature type="domain" description="DDE Tnp4" evidence="4">
    <location>
        <begin position="63"/>
        <end position="128"/>
    </location>
</feature>
<evidence type="ECO:0000256" key="3">
    <source>
        <dbReference type="SAM" id="MobiDB-lite"/>
    </source>
</evidence>
<comment type="cofactor">
    <cofactor evidence="1">
        <name>a divalent metal cation</name>
        <dbReference type="ChEBI" id="CHEBI:60240"/>
    </cofactor>
</comment>